<organism evidence="1 2">
    <name type="scientific">Microbacterium marinilacus</name>
    <dbReference type="NCBI Taxonomy" id="415209"/>
    <lineage>
        <taxon>Bacteria</taxon>
        <taxon>Bacillati</taxon>
        <taxon>Actinomycetota</taxon>
        <taxon>Actinomycetes</taxon>
        <taxon>Micrococcales</taxon>
        <taxon>Microbacteriaceae</taxon>
        <taxon>Microbacterium</taxon>
    </lineage>
</organism>
<gene>
    <name evidence="1" type="ORF">GCM10022202_30950</name>
</gene>
<dbReference type="InterPro" id="IPR011664">
    <property type="entry name" value="Abi_system_AbiD/AbiF-like"/>
</dbReference>
<dbReference type="RefSeq" id="WP_344779230.1">
    <property type="nucleotide sequence ID" value="NZ_BAAAYV010000022.1"/>
</dbReference>
<dbReference type="EMBL" id="BAAAYV010000022">
    <property type="protein sequence ID" value="GAA3666569.1"/>
    <property type="molecule type" value="Genomic_DNA"/>
</dbReference>
<protein>
    <submittedName>
        <fullName evidence="1">Abi family protein</fullName>
    </submittedName>
</protein>
<sequence>MAYSPDEQLLEQWVSRERLTRYRSAREDTVALYLWNAALSAQLLEMIGHVEVLLRNAVHAKLAPHSPDQKWYLDSHYNFSSVANRSIDTARNAAKRGGQVEIPGKVVAELMFGFWRFLFSARYQSTIWPRVKTAFQGVPAHARDRAKLEEVVIRVHDLRNRVAHHEPVFHQPVHQHVADLIFIAGYVDDRAARMLADQTTIFDLLSRRPPIA</sequence>
<dbReference type="Pfam" id="PF07751">
    <property type="entry name" value="Abi_2"/>
    <property type="match status" value="1"/>
</dbReference>
<comment type="caution">
    <text evidence="1">The sequence shown here is derived from an EMBL/GenBank/DDBJ whole genome shotgun (WGS) entry which is preliminary data.</text>
</comment>
<reference evidence="2" key="1">
    <citation type="journal article" date="2019" name="Int. J. Syst. Evol. Microbiol.">
        <title>The Global Catalogue of Microorganisms (GCM) 10K type strain sequencing project: providing services to taxonomists for standard genome sequencing and annotation.</title>
        <authorList>
            <consortium name="The Broad Institute Genomics Platform"/>
            <consortium name="The Broad Institute Genome Sequencing Center for Infectious Disease"/>
            <person name="Wu L."/>
            <person name="Ma J."/>
        </authorList>
    </citation>
    <scope>NUCLEOTIDE SEQUENCE [LARGE SCALE GENOMIC DNA]</scope>
    <source>
        <strain evidence="2">JCM 16546</strain>
    </source>
</reference>
<evidence type="ECO:0000313" key="2">
    <source>
        <dbReference type="Proteomes" id="UP001410795"/>
    </source>
</evidence>
<keyword evidence="2" id="KW-1185">Reference proteome</keyword>
<proteinExistence type="predicted"/>
<dbReference type="Proteomes" id="UP001410795">
    <property type="component" value="Unassembled WGS sequence"/>
</dbReference>
<name>A0ABP7BPJ7_9MICO</name>
<accession>A0ABP7BPJ7</accession>
<evidence type="ECO:0000313" key="1">
    <source>
        <dbReference type="EMBL" id="GAA3666569.1"/>
    </source>
</evidence>